<name>A0A2H3NK24_9BACT</name>
<dbReference type="InterPro" id="IPR012763">
    <property type="entry name" value="DNA_pol_III_sug/sutau_N"/>
</dbReference>
<evidence type="ECO:0000256" key="9">
    <source>
        <dbReference type="ARBA" id="ARBA00022932"/>
    </source>
</evidence>
<dbReference type="Pfam" id="PF13177">
    <property type="entry name" value="DNA_pol3_delta2"/>
    <property type="match status" value="1"/>
</dbReference>
<comment type="similarity">
    <text evidence="1 11">Belongs to the DnaX/STICHEL family.</text>
</comment>
<evidence type="ECO:0000259" key="13">
    <source>
        <dbReference type="SMART" id="SM00382"/>
    </source>
</evidence>
<feature type="compositionally biased region" description="Low complexity" evidence="12">
    <location>
        <begin position="399"/>
        <end position="415"/>
    </location>
</feature>
<evidence type="ECO:0000256" key="12">
    <source>
        <dbReference type="SAM" id="MobiDB-lite"/>
    </source>
</evidence>
<dbReference type="InterPro" id="IPR008921">
    <property type="entry name" value="DNA_pol3_clamp-load_cplx_C"/>
</dbReference>
<dbReference type="InterPro" id="IPR022754">
    <property type="entry name" value="DNA_pol_III_gamma-3"/>
</dbReference>
<feature type="compositionally biased region" description="Acidic residues" evidence="12">
    <location>
        <begin position="550"/>
        <end position="568"/>
    </location>
</feature>
<dbReference type="GO" id="GO:0046872">
    <property type="term" value="F:metal ion binding"/>
    <property type="evidence" value="ECO:0007669"/>
    <property type="project" value="UniProtKB-KW"/>
</dbReference>
<dbReference type="PANTHER" id="PTHR11669">
    <property type="entry name" value="REPLICATION FACTOR C / DNA POLYMERASE III GAMMA-TAU SUBUNIT"/>
    <property type="match status" value="1"/>
</dbReference>
<dbReference type="GO" id="GO:0005524">
    <property type="term" value="F:ATP binding"/>
    <property type="evidence" value="ECO:0007669"/>
    <property type="project" value="UniProtKB-KW"/>
</dbReference>
<keyword evidence="7" id="KW-0862">Zinc</keyword>
<dbReference type="GO" id="GO:0006261">
    <property type="term" value="P:DNA-templated DNA replication"/>
    <property type="evidence" value="ECO:0007669"/>
    <property type="project" value="TreeGrafter"/>
</dbReference>
<dbReference type="GO" id="GO:0009360">
    <property type="term" value="C:DNA polymerase III complex"/>
    <property type="evidence" value="ECO:0007669"/>
    <property type="project" value="InterPro"/>
</dbReference>
<dbReference type="SUPFAM" id="SSF52540">
    <property type="entry name" value="P-loop containing nucleoside triphosphate hydrolases"/>
    <property type="match status" value="1"/>
</dbReference>
<dbReference type="Proteomes" id="UP000221024">
    <property type="component" value="Unassembled WGS sequence"/>
</dbReference>
<evidence type="ECO:0000256" key="5">
    <source>
        <dbReference type="ARBA" id="ARBA00022723"/>
    </source>
</evidence>
<dbReference type="RefSeq" id="WP_098062541.1">
    <property type="nucleotide sequence ID" value="NZ_PDEP01000009.1"/>
</dbReference>
<comment type="function">
    <text evidence="11">DNA polymerase III is a complex, multichain enzyme responsible for most of the replicative synthesis in bacteria. This DNA polymerase also exhibits 3' to 5' exonuclease activity.</text>
</comment>
<dbReference type="NCBIfam" id="TIGR01128">
    <property type="entry name" value="holA"/>
    <property type="match status" value="1"/>
</dbReference>
<sequence length="774" mass="82818">MADRYLVTARKYRPAVFSDLVAQDHVADTLKNALRMDRLAHAYLFSGPRGVGKTTAARILAKAINCETPLEERPDKAEPCCECDSCQSFEDGRSLNIFEIDAASNNKVDDIRELRESVRIPPQGSQKKVYIIDEVHMLSNSAFNALLKTLEEPPPHVLFIFATTEPHKVLPTILSRCQRFDFRRIPVPRIVTRLRHICETEGIEADEESLMLIARKGDGALRDALSAFDQAVSLCGETLTYSELAQALGVVDRDLFFDLVDHVANQNSGGVLQLVQRVMSTGYDLQEFLAGLTEHLRHLLVAHTLGPEALSDIAESARPRYVESSQRFSEADLLRLLMIVGDAETDVKQSSQPRLKLELALLNMAHLSRAGDLQNALDQLSTLEAHAENGTLPTAAPVQESSSSGSQEETEGTAPQPTPDPPPASDSTPQAADASQEQARGSTPSSPSARSPEDTSPGSATAKPTPSPEPSEPGDASAPESTTSEPDTGTEPEPTADDLTARAAEPARTPRPDAPNPAKDAQEEPDAAASPQPTPDSTDAAPPEHKSDADDQTDDDTFAAPEDAEAPEDTTPASPNDDTPDAPPSEPASSETPADNDAGYHDLFNPPALSDDDSASGDGAPQNTMQEASAPGFSNPGPAVATEPDTGTALLQTLTDAWAQYVERVKDERKGVGSLLGEARPARCANGTLRLTVPKQLHLDTLMGCTDLLRAHLPDAVADAVDGIEIDVQAPEPDASSSSTSDTPADPRAQMQALRAKYDGLNTLFTMFKAEPVW</sequence>
<dbReference type="NCBIfam" id="TIGR02397">
    <property type="entry name" value="dnaX_nterm"/>
    <property type="match status" value="1"/>
</dbReference>
<keyword evidence="5" id="KW-0479">Metal-binding</keyword>
<keyword evidence="8 11" id="KW-0067">ATP-binding</keyword>
<dbReference type="Gene3D" id="3.40.50.300">
    <property type="entry name" value="P-loop containing nucleotide triphosphate hydrolases"/>
    <property type="match status" value="1"/>
</dbReference>
<protein>
    <recommendedName>
        <fullName evidence="11">DNA polymerase III subunit gamma/tau</fullName>
        <ecNumber evidence="11">2.7.7.7</ecNumber>
    </recommendedName>
</protein>
<dbReference type="AlphaFoldDB" id="A0A2H3NK24"/>
<evidence type="ECO:0000256" key="1">
    <source>
        <dbReference type="ARBA" id="ARBA00006360"/>
    </source>
</evidence>
<dbReference type="Gene3D" id="1.10.8.60">
    <property type="match status" value="1"/>
</dbReference>
<dbReference type="GO" id="GO:0003677">
    <property type="term" value="F:DNA binding"/>
    <property type="evidence" value="ECO:0007669"/>
    <property type="project" value="InterPro"/>
</dbReference>
<evidence type="ECO:0000256" key="7">
    <source>
        <dbReference type="ARBA" id="ARBA00022833"/>
    </source>
</evidence>
<reference evidence="14 15" key="1">
    <citation type="submission" date="2017-10" db="EMBL/GenBank/DDBJ databases">
        <title>Draft genome of Longimonas halophila.</title>
        <authorList>
            <person name="Goh K.M."/>
            <person name="Shamsir M.S."/>
            <person name="Lim S.W."/>
        </authorList>
    </citation>
    <scope>NUCLEOTIDE SEQUENCE [LARGE SCALE GENOMIC DNA]</scope>
    <source>
        <strain evidence="14 15">KCTC 42399</strain>
    </source>
</reference>
<dbReference type="OrthoDB" id="9810148at2"/>
<evidence type="ECO:0000256" key="10">
    <source>
        <dbReference type="ARBA" id="ARBA00049244"/>
    </source>
</evidence>
<dbReference type="InterPro" id="IPR003593">
    <property type="entry name" value="AAA+_ATPase"/>
</dbReference>
<feature type="compositionally biased region" description="Polar residues" evidence="12">
    <location>
        <begin position="437"/>
        <end position="464"/>
    </location>
</feature>
<evidence type="ECO:0000313" key="14">
    <source>
        <dbReference type="EMBL" id="PEN06195.1"/>
    </source>
</evidence>
<dbReference type="SUPFAM" id="SSF48019">
    <property type="entry name" value="post-AAA+ oligomerization domain-like"/>
    <property type="match status" value="1"/>
</dbReference>
<proteinExistence type="inferred from homology"/>
<accession>A0A2H3NK24</accession>
<dbReference type="InterPro" id="IPR045085">
    <property type="entry name" value="HLD_clamp_pol_III_gamma_tau"/>
</dbReference>
<dbReference type="FunFam" id="3.40.50.300:FF:000014">
    <property type="entry name" value="DNA polymerase III subunit gamma/tau"/>
    <property type="match status" value="1"/>
</dbReference>
<dbReference type="EMBL" id="PDEP01000009">
    <property type="protein sequence ID" value="PEN06195.1"/>
    <property type="molecule type" value="Genomic_DNA"/>
</dbReference>
<dbReference type="InterPro" id="IPR005790">
    <property type="entry name" value="DNA_polIII_delta"/>
</dbReference>
<dbReference type="FunFam" id="1.10.8.60:FF:000013">
    <property type="entry name" value="DNA polymerase III subunit gamma/tau"/>
    <property type="match status" value="1"/>
</dbReference>
<dbReference type="PANTHER" id="PTHR11669:SF0">
    <property type="entry name" value="PROTEIN STICHEL-LIKE 2"/>
    <property type="match status" value="1"/>
</dbReference>
<keyword evidence="15" id="KW-1185">Reference proteome</keyword>
<evidence type="ECO:0000256" key="4">
    <source>
        <dbReference type="ARBA" id="ARBA00022705"/>
    </source>
</evidence>
<evidence type="ECO:0000256" key="6">
    <source>
        <dbReference type="ARBA" id="ARBA00022741"/>
    </source>
</evidence>
<dbReference type="InterPro" id="IPR050238">
    <property type="entry name" value="DNA_Rep/Repair_Clamp_Loader"/>
</dbReference>
<dbReference type="CDD" id="cd18137">
    <property type="entry name" value="HLD_clamp_pol_III_gamma_tau"/>
    <property type="match status" value="1"/>
</dbReference>
<feature type="domain" description="AAA+ ATPase" evidence="13">
    <location>
        <begin position="39"/>
        <end position="186"/>
    </location>
</feature>
<evidence type="ECO:0000256" key="3">
    <source>
        <dbReference type="ARBA" id="ARBA00022695"/>
    </source>
</evidence>
<dbReference type="GO" id="GO:0003887">
    <property type="term" value="F:DNA-directed DNA polymerase activity"/>
    <property type="evidence" value="ECO:0007669"/>
    <property type="project" value="UniProtKB-KW"/>
</dbReference>
<feature type="compositionally biased region" description="Low complexity" evidence="12">
    <location>
        <begin position="425"/>
        <end position="436"/>
    </location>
</feature>
<keyword evidence="3 11" id="KW-0548">Nucleotidyltransferase</keyword>
<feature type="region of interest" description="Disordered" evidence="12">
    <location>
        <begin position="394"/>
        <end position="644"/>
    </location>
</feature>
<comment type="catalytic activity">
    <reaction evidence="10 11">
        <text>DNA(n) + a 2'-deoxyribonucleoside 5'-triphosphate = DNA(n+1) + diphosphate</text>
        <dbReference type="Rhea" id="RHEA:22508"/>
        <dbReference type="Rhea" id="RHEA-COMP:17339"/>
        <dbReference type="Rhea" id="RHEA-COMP:17340"/>
        <dbReference type="ChEBI" id="CHEBI:33019"/>
        <dbReference type="ChEBI" id="CHEBI:61560"/>
        <dbReference type="ChEBI" id="CHEBI:173112"/>
        <dbReference type="EC" id="2.7.7.7"/>
    </reaction>
</comment>
<comment type="caution">
    <text evidence="14">The sequence shown here is derived from an EMBL/GenBank/DDBJ whole genome shotgun (WGS) entry which is preliminary data.</text>
</comment>
<dbReference type="Pfam" id="PF12169">
    <property type="entry name" value="DNA_pol3_gamma3"/>
    <property type="match status" value="1"/>
</dbReference>
<evidence type="ECO:0000256" key="11">
    <source>
        <dbReference type="RuleBase" id="RU364063"/>
    </source>
</evidence>
<evidence type="ECO:0000313" key="15">
    <source>
        <dbReference type="Proteomes" id="UP000221024"/>
    </source>
</evidence>
<dbReference type="NCBIfam" id="NF004046">
    <property type="entry name" value="PRK05563.1"/>
    <property type="match status" value="1"/>
</dbReference>
<keyword evidence="6 11" id="KW-0547">Nucleotide-binding</keyword>
<dbReference type="EC" id="2.7.7.7" evidence="11"/>
<dbReference type="Pfam" id="PF22608">
    <property type="entry name" value="DNAX_ATPase_lid"/>
    <property type="match status" value="1"/>
</dbReference>
<evidence type="ECO:0000256" key="2">
    <source>
        <dbReference type="ARBA" id="ARBA00022679"/>
    </source>
</evidence>
<keyword evidence="2 11" id="KW-0808">Transferase</keyword>
<dbReference type="Gene3D" id="1.20.272.10">
    <property type="match status" value="1"/>
</dbReference>
<comment type="subunit">
    <text evidence="11">DNA polymerase III contains a core (composed of alpha, epsilon and theta chains) that associates with a tau subunit. This core dimerizes to form the POLIII' complex. PolIII' associates with the gamma complex (composed of gamma, delta, delta', psi and chi chains) and with the beta chain to form the complete DNA polymerase III complex.</text>
</comment>
<dbReference type="CDD" id="cd00009">
    <property type="entry name" value="AAA"/>
    <property type="match status" value="1"/>
</dbReference>
<organism evidence="14 15">
    <name type="scientific">Longimonas halophila</name>
    <dbReference type="NCBI Taxonomy" id="1469170"/>
    <lineage>
        <taxon>Bacteria</taxon>
        <taxon>Pseudomonadati</taxon>
        <taxon>Rhodothermota</taxon>
        <taxon>Rhodothermia</taxon>
        <taxon>Rhodothermales</taxon>
        <taxon>Salisaetaceae</taxon>
        <taxon>Longimonas</taxon>
    </lineage>
</organism>
<gene>
    <name evidence="11" type="primary">dnaX</name>
    <name evidence="14" type="ORF">CRI93_10230</name>
</gene>
<evidence type="ECO:0000256" key="8">
    <source>
        <dbReference type="ARBA" id="ARBA00022840"/>
    </source>
</evidence>
<keyword evidence="9 11" id="KW-0239">DNA-directed DNA polymerase</keyword>
<keyword evidence="4 11" id="KW-0235">DNA replication</keyword>
<dbReference type="SMART" id="SM00382">
    <property type="entry name" value="AAA"/>
    <property type="match status" value="1"/>
</dbReference>
<dbReference type="InterPro" id="IPR027417">
    <property type="entry name" value="P-loop_NTPase"/>
</dbReference>